<accession>A0A0A0I536</accession>
<evidence type="ECO:0000256" key="2">
    <source>
        <dbReference type="ARBA" id="ARBA00023002"/>
    </source>
</evidence>
<dbReference type="InterPro" id="IPR050259">
    <property type="entry name" value="SDR"/>
</dbReference>
<dbReference type="PANTHER" id="PTHR42879">
    <property type="entry name" value="3-OXOACYL-(ACYL-CARRIER-PROTEIN) REDUCTASE"/>
    <property type="match status" value="1"/>
</dbReference>
<evidence type="ECO:0000313" key="5">
    <source>
        <dbReference type="Proteomes" id="UP000030012"/>
    </source>
</evidence>
<keyword evidence="2" id="KW-0560">Oxidoreductase</keyword>
<reference evidence="4 5" key="1">
    <citation type="submission" date="2014-01" db="EMBL/GenBank/DDBJ databases">
        <title>Plasmidome dynamics in the species complex Clostridium novyi sensu lato converts strains of independent lineages into distinctly different pathogens.</title>
        <authorList>
            <person name="Skarin H."/>
            <person name="Segerman B."/>
        </authorList>
    </citation>
    <scope>NUCLEOTIDE SEQUENCE [LARGE SCALE GENOMIC DNA]</scope>
    <source>
        <strain evidence="4 5">4552</strain>
    </source>
</reference>
<dbReference type="GO" id="GO:0016491">
    <property type="term" value="F:oxidoreductase activity"/>
    <property type="evidence" value="ECO:0007669"/>
    <property type="project" value="UniProtKB-KW"/>
</dbReference>
<dbReference type="Pfam" id="PF13561">
    <property type="entry name" value="adh_short_C2"/>
    <property type="match status" value="1"/>
</dbReference>
<dbReference type="InterPro" id="IPR036291">
    <property type="entry name" value="NAD(P)-bd_dom_sf"/>
</dbReference>
<comment type="similarity">
    <text evidence="1">Belongs to the short-chain dehydrogenases/reductases (SDR) family.</text>
</comment>
<dbReference type="AlphaFoldDB" id="A0A0A0I536"/>
<proteinExistence type="inferred from homology"/>
<dbReference type="EMBL" id="JENJ01000060">
    <property type="protein sequence ID" value="KGM94760.1"/>
    <property type="molecule type" value="Genomic_DNA"/>
</dbReference>
<protein>
    <submittedName>
        <fullName evidence="4">Short-chain dehydrogenase</fullName>
    </submittedName>
</protein>
<dbReference type="FunFam" id="3.40.50.720:FF:000173">
    <property type="entry name" value="3-oxoacyl-[acyl-carrier protein] reductase"/>
    <property type="match status" value="1"/>
</dbReference>
<dbReference type="PROSITE" id="PS00061">
    <property type="entry name" value="ADH_SHORT"/>
    <property type="match status" value="1"/>
</dbReference>
<gene>
    <name evidence="4" type="ORF">Z968_11030</name>
</gene>
<dbReference type="GO" id="GO:0008202">
    <property type="term" value="P:steroid metabolic process"/>
    <property type="evidence" value="ECO:0007669"/>
    <property type="project" value="UniProtKB-KW"/>
</dbReference>
<dbReference type="PANTHER" id="PTHR42879:SF2">
    <property type="entry name" value="3-OXOACYL-[ACYL-CARRIER-PROTEIN] REDUCTASE FABG"/>
    <property type="match status" value="1"/>
</dbReference>
<dbReference type="NCBIfam" id="NF005559">
    <property type="entry name" value="PRK07231.1"/>
    <property type="match status" value="1"/>
</dbReference>
<evidence type="ECO:0000256" key="1">
    <source>
        <dbReference type="ARBA" id="ARBA00006484"/>
    </source>
</evidence>
<dbReference type="NCBIfam" id="NF047420">
    <property type="entry name" value="EF_P_mod_YmfI"/>
    <property type="match status" value="1"/>
</dbReference>
<sequence>MKFTGKSVLITGGSRGIGKAIALEFARKGASVIINYKNNDKAAEETLKEIKESGGYGDSIKGDVSSYSFSREMIEYVVNKFGKIDVLVNNAGISKVGLFMDMTEEDFDSMVDTNLKGVFNTCHNAIKYMIKNKSGSIINISSIWGGVGASCEVIYSASKGGINSFTKALGKEVASCGIRVNAIEPGVIDTEMNQWMSKEERTALEEEIPMMKFGCGSDIGKMAVFLASDDSKYMTSQVVTIDGGYL</sequence>
<dbReference type="InterPro" id="IPR002347">
    <property type="entry name" value="SDR_fam"/>
</dbReference>
<keyword evidence="3" id="KW-0753">Steroid metabolism</keyword>
<dbReference type="PRINTS" id="PR00081">
    <property type="entry name" value="GDHRDH"/>
</dbReference>
<organism evidence="4 5">
    <name type="scientific">Clostridium novyi A str. 4552</name>
    <dbReference type="NCBI Taxonomy" id="1444289"/>
    <lineage>
        <taxon>Bacteria</taxon>
        <taxon>Bacillati</taxon>
        <taxon>Bacillota</taxon>
        <taxon>Clostridia</taxon>
        <taxon>Eubacteriales</taxon>
        <taxon>Clostridiaceae</taxon>
        <taxon>Clostridium</taxon>
    </lineage>
</organism>
<evidence type="ECO:0000313" key="4">
    <source>
        <dbReference type="EMBL" id="KGM94760.1"/>
    </source>
</evidence>
<keyword evidence="3" id="KW-0443">Lipid metabolism</keyword>
<dbReference type="RefSeq" id="WP_039256054.1">
    <property type="nucleotide sequence ID" value="NZ_JENJ01000060.1"/>
</dbReference>
<name>A0A0A0I536_CLONO</name>
<dbReference type="GO" id="GO:0032787">
    <property type="term" value="P:monocarboxylic acid metabolic process"/>
    <property type="evidence" value="ECO:0007669"/>
    <property type="project" value="UniProtKB-ARBA"/>
</dbReference>
<dbReference type="OrthoDB" id="9803333at2"/>
<dbReference type="NCBIfam" id="NF009466">
    <property type="entry name" value="PRK12826.1-2"/>
    <property type="match status" value="1"/>
</dbReference>
<dbReference type="Proteomes" id="UP000030012">
    <property type="component" value="Unassembled WGS sequence"/>
</dbReference>
<comment type="caution">
    <text evidence="4">The sequence shown here is derived from an EMBL/GenBank/DDBJ whole genome shotgun (WGS) entry which is preliminary data.</text>
</comment>
<dbReference type="InterPro" id="IPR020904">
    <property type="entry name" value="Sc_DH/Rdtase_CS"/>
</dbReference>
<evidence type="ECO:0000256" key="3">
    <source>
        <dbReference type="ARBA" id="ARBA00023221"/>
    </source>
</evidence>
<dbReference type="PRINTS" id="PR00080">
    <property type="entry name" value="SDRFAMILY"/>
</dbReference>
<dbReference type="Gene3D" id="3.40.50.720">
    <property type="entry name" value="NAD(P)-binding Rossmann-like Domain"/>
    <property type="match status" value="1"/>
</dbReference>
<dbReference type="SUPFAM" id="SSF51735">
    <property type="entry name" value="NAD(P)-binding Rossmann-fold domains"/>
    <property type="match status" value="1"/>
</dbReference>